<comment type="caution">
    <text evidence="2">The sequence shown here is derived from an EMBL/GenBank/DDBJ whole genome shotgun (WGS) entry which is preliminary data.</text>
</comment>
<organism evidence="2 3">
    <name type="scientific">Methylobacterium adhaesivum</name>
    <dbReference type="NCBI Taxonomy" id="333297"/>
    <lineage>
        <taxon>Bacteria</taxon>
        <taxon>Pseudomonadati</taxon>
        <taxon>Pseudomonadota</taxon>
        <taxon>Alphaproteobacteria</taxon>
        <taxon>Hyphomicrobiales</taxon>
        <taxon>Methylobacteriaceae</taxon>
        <taxon>Methylobacterium</taxon>
    </lineage>
</organism>
<proteinExistence type="predicted"/>
<dbReference type="SUPFAM" id="SSF49503">
    <property type="entry name" value="Cupredoxins"/>
    <property type="match status" value="1"/>
</dbReference>
<evidence type="ECO:0000313" key="3">
    <source>
        <dbReference type="Proteomes" id="UP001224644"/>
    </source>
</evidence>
<feature type="chain" id="PRO_5045683800" description="Copper-binding protein" evidence="1">
    <location>
        <begin position="20"/>
        <end position="140"/>
    </location>
</feature>
<protein>
    <recommendedName>
        <fullName evidence="4">Copper-binding protein</fullName>
    </recommendedName>
</protein>
<evidence type="ECO:0008006" key="4">
    <source>
        <dbReference type="Google" id="ProtNLM"/>
    </source>
</evidence>
<sequence length="140" mass="15675">MCAAALGLAAWTMAGPALALDLTKKRSNLPDLVLGNEEGNDFVVENREIELESGKAYRLRIVAKGRQEYKFYATEFFRNIWFNQIVIQHLEIHGSGPPDHLEFDDPGEIAIEFVAIKPGEYPWSVHGLEAKGMTGKFIVK</sequence>
<evidence type="ECO:0000256" key="1">
    <source>
        <dbReference type="SAM" id="SignalP"/>
    </source>
</evidence>
<dbReference type="Proteomes" id="UP001224644">
    <property type="component" value="Unassembled WGS sequence"/>
</dbReference>
<dbReference type="Gene3D" id="2.60.40.420">
    <property type="entry name" value="Cupredoxins - blue copper proteins"/>
    <property type="match status" value="1"/>
</dbReference>
<reference evidence="3" key="1">
    <citation type="journal article" date="2019" name="Int. J. Syst. Evol. Microbiol.">
        <title>The Global Catalogue of Microorganisms (GCM) 10K type strain sequencing project: providing services to taxonomists for standard genome sequencing and annotation.</title>
        <authorList>
            <consortium name="The Broad Institute Genomics Platform"/>
            <consortium name="The Broad Institute Genome Sequencing Center for Infectious Disease"/>
            <person name="Wu L."/>
            <person name="Ma J."/>
        </authorList>
    </citation>
    <scope>NUCLEOTIDE SEQUENCE [LARGE SCALE GENOMIC DNA]</scope>
    <source>
        <strain evidence="3">CECT 7069</strain>
    </source>
</reference>
<accession>A0ABT8BJJ4</accession>
<keyword evidence="1" id="KW-0732">Signal</keyword>
<evidence type="ECO:0000313" key="2">
    <source>
        <dbReference type="EMBL" id="MDN3591471.1"/>
    </source>
</evidence>
<gene>
    <name evidence="2" type="ORF">QWZ12_12710</name>
</gene>
<name>A0ABT8BJJ4_9HYPH</name>
<feature type="signal peptide" evidence="1">
    <location>
        <begin position="1"/>
        <end position="19"/>
    </location>
</feature>
<dbReference type="EMBL" id="JAUFPX010000011">
    <property type="protein sequence ID" value="MDN3591471.1"/>
    <property type="molecule type" value="Genomic_DNA"/>
</dbReference>
<dbReference type="InterPro" id="IPR008972">
    <property type="entry name" value="Cupredoxin"/>
</dbReference>
<keyword evidence="3" id="KW-1185">Reference proteome</keyword>